<evidence type="ECO:0000259" key="1">
    <source>
        <dbReference type="Pfam" id="PF00711"/>
    </source>
</evidence>
<accession>A0A8C3XSD0</accession>
<sequence length="66" mass="7331">MKIKTLFLCAGFTQSITDPFACKRAGGFCRHSCHPHFISIGICGIVQSCCRRRWVSSGCHKTDIIV</sequence>
<dbReference type="Ensembl" id="ENSCSRT00000021455.1">
    <property type="protein sequence ID" value="ENSCSRP00000020544.1"/>
    <property type="gene ID" value="ENSCSRG00000015605.1"/>
</dbReference>
<dbReference type="Gene3D" id="3.10.360.10">
    <property type="entry name" value="Antimicrobial Peptide, Beta-defensin 2, Chain A"/>
    <property type="match status" value="1"/>
</dbReference>
<reference evidence="2" key="1">
    <citation type="submission" date="2025-08" db="UniProtKB">
        <authorList>
            <consortium name="Ensembl"/>
        </authorList>
    </citation>
    <scope>IDENTIFICATION</scope>
</reference>
<proteinExistence type="predicted"/>
<evidence type="ECO:0000313" key="2">
    <source>
        <dbReference type="Ensembl" id="ENSCSRP00000020544.1"/>
    </source>
</evidence>
<keyword evidence="3" id="KW-1185">Reference proteome</keyword>
<name>A0A8C3XSD0_CHESE</name>
<dbReference type="AlphaFoldDB" id="A0A8C3XSD0"/>
<protein>
    <recommendedName>
        <fullName evidence="1">Beta-defensin-like domain-containing protein</fullName>
    </recommendedName>
</protein>
<dbReference type="GO" id="GO:0006952">
    <property type="term" value="P:defense response"/>
    <property type="evidence" value="ECO:0007669"/>
    <property type="project" value="InterPro"/>
</dbReference>
<dbReference type="SUPFAM" id="SSF57392">
    <property type="entry name" value="Defensin-like"/>
    <property type="match status" value="1"/>
</dbReference>
<dbReference type="InterPro" id="IPR001855">
    <property type="entry name" value="Defensin_beta-like"/>
</dbReference>
<dbReference type="Pfam" id="PF00711">
    <property type="entry name" value="Defensin_beta"/>
    <property type="match status" value="1"/>
</dbReference>
<organism evidence="2 3">
    <name type="scientific">Chelydra serpentina</name>
    <name type="common">Snapping turtle</name>
    <name type="synonym">Testudo serpentina</name>
    <dbReference type="NCBI Taxonomy" id="8475"/>
    <lineage>
        <taxon>Eukaryota</taxon>
        <taxon>Metazoa</taxon>
        <taxon>Chordata</taxon>
        <taxon>Craniata</taxon>
        <taxon>Vertebrata</taxon>
        <taxon>Euteleostomi</taxon>
        <taxon>Archelosauria</taxon>
        <taxon>Testudinata</taxon>
        <taxon>Testudines</taxon>
        <taxon>Cryptodira</taxon>
        <taxon>Durocryptodira</taxon>
        <taxon>Americhelydia</taxon>
        <taxon>Chelydroidea</taxon>
        <taxon>Chelydridae</taxon>
        <taxon>Chelydra</taxon>
    </lineage>
</organism>
<evidence type="ECO:0000313" key="3">
    <source>
        <dbReference type="Proteomes" id="UP000694403"/>
    </source>
</evidence>
<dbReference type="Proteomes" id="UP000694403">
    <property type="component" value="Unplaced"/>
</dbReference>
<feature type="domain" description="Beta-defensin-like" evidence="1">
    <location>
        <begin position="18"/>
        <end position="51"/>
    </location>
</feature>
<reference evidence="2" key="2">
    <citation type="submission" date="2025-09" db="UniProtKB">
        <authorList>
            <consortium name="Ensembl"/>
        </authorList>
    </citation>
    <scope>IDENTIFICATION</scope>
</reference>
<dbReference type="GO" id="GO:0005576">
    <property type="term" value="C:extracellular region"/>
    <property type="evidence" value="ECO:0007669"/>
    <property type="project" value="InterPro"/>
</dbReference>